<dbReference type="PANTHER" id="PTHR35369:SF2">
    <property type="entry name" value="BLR3025 PROTEIN"/>
    <property type="match status" value="1"/>
</dbReference>
<gene>
    <name evidence="3" type="primary">imuB</name>
    <name evidence="3" type="ORF">LMG24238_07175</name>
</gene>
<dbReference type="CDD" id="cd03468">
    <property type="entry name" value="PolY_like"/>
    <property type="match status" value="1"/>
</dbReference>
<keyword evidence="1" id="KW-0227">DNA damage</keyword>
<evidence type="ECO:0000256" key="1">
    <source>
        <dbReference type="ARBA" id="ARBA00022763"/>
    </source>
</evidence>
<evidence type="ECO:0000259" key="2">
    <source>
        <dbReference type="Pfam" id="PF00817"/>
    </source>
</evidence>
<evidence type="ECO:0000313" key="3">
    <source>
        <dbReference type="EMBL" id="CAB3743947.1"/>
    </source>
</evidence>
<organism evidence="3 4">
    <name type="scientific">Paraburkholderia sediminicola</name>
    <dbReference type="NCBI Taxonomy" id="458836"/>
    <lineage>
        <taxon>Bacteria</taxon>
        <taxon>Pseudomonadati</taxon>
        <taxon>Pseudomonadota</taxon>
        <taxon>Betaproteobacteria</taxon>
        <taxon>Burkholderiales</taxon>
        <taxon>Burkholderiaceae</taxon>
        <taxon>Paraburkholderia</taxon>
    </lineage>
</organism>
<dbReference type="PANTHER" id="PTHR35369">
    <property type="entry name" value="BLR3025 PROTEIN-RELATED"/>
    <property type="match status" value="1"/>
</dbReference>
<sequence>MPRHETGFVVLETDRVVALDRAAHSAGIVPGMRRGGVLTLVPDAVIRERDLTREAELVRGVAFALLQFTPHVVLAEESVVLADVSASLRLFGGIRPLRRRAGETVTAFGVTATLAVAPTGQAAWLFARSSGGIALSLRSVDRRLRRVPLPALPPARPYAEWFDGLGCATADDVRRLPRAGLKKRCGTALLDALDRATGAAPEVYEWLELPPAFSARLELPDRIEHAEAVLFAARRLILQMTGWLSARQLAIARFVLELEHERGRAAVPPTAIEIALGEPTSREEHLVRLLKERLGRVELAAPVIAVRLDAKDVREADAPSESLFPEPGGSPQDHARLTELLVARLGAQNVLKAAPVADHRPEVAARWLPIGETVRSMPPPSSLPRPAWLLDSPVQLIMRGHRPFYGTPLRMVSPGERIEVGWQDGHPVTRDYFVAESEDAVHYWVFRERVSAVQEREPRWFLHGLFG</sequence>
<accession>A0A6J5CRN8</accession>
<dbReference type="AlphaFoldDB" id="A0A6J5CRN8"/>
<name>A0A6J5CRN8_9BURK</name>
<evidence type="ECO:0000313" key="4">
    <source>
        <dbReference type="Proteomes" id="UP000494255"/>
    </source>
</evidence>
<dbReference type="Pfam" id="PF00817">
    <property type="entry name" value="IMS"/>
    <property type="match status" value="1"/>
</dbReference>
<feature type="domain" description="UmuC" evidence="2">
    <location>
        <begin position="9"/>
        <end position="127"/>
    </location>
</feature>
<dbReference type="InterPro" id="IPR050356">
    <property type="entry name" value="SulA_CellDiv_inhibitor"/>
</dbReference>
<proteinExistence type="predicted"/>
<protein>
    <submittedName>
        <fullName evidence="3">Protein ImuB</fullName>
    </submittedName>
</protein>
<keyword evidence="4" id="KW-1185">Reference proteome</keyword>
<dbReference type="SUPFAM" id="SSF56672">
    <property type="entry name" value="DNA/RNA polymerases"/>
    <property type="match status" value="1"/>
</dbReference>
<dbReference type="InterPro" id="IPR001126">
    <property type="entry name" value="UmuC"/>
</dbReference>
<reference evidence="3 4" key="1">
    <citation type="submission" date="2020-04" db="EMBL/GenBank/DDBJ databases">
        <authorList>
            <person name="De Canck E."/>
        </authorList>
    </citation>
    <scope>NUCLEOTIDE SEQUENCE [LARGE SCALE GENOMIC DNA]</scope>
    <source>
        <strain evidence="3 4">LMG 24238</strain>
    </source>
</reference>
<dbReference type="GO" id="GO:0006281">
    <property type="term" value="P:DNA repair"/>
    <property type="evidence" value="ECO:0007669"/>
    <property type="project" value="InterPro"/>
</dbReference>
<dbReference type="Proteomes" id="UP000494255">
    <property type="component" value="Unassembled WGS sequence"/>
</dbReference>
<dbReference type="InterPro" id="IPR043502">
    <property type="entry name" value="DNA/RNA_pol_sf"/>
</dbReference>
<dbReference type="EMBL" id="CADIKC010000017">
    <property type="protein sequence ID" value="CAB3743947.1"/>
    <property type="molecule type" value="Genomic_DNA"/>
</dbReference>